<dbReference type="SMART" id="SM00717">
    <property type="entry name" value="SANT"/>
    <property type="match status" value="3"/>
</dbReference>
<name>A0AA88QA56_9TELE</name>
<comment type="caution">
    <text evidence="4">The sequence shown here is derived from an EMBL/GenBank/DDBJ whole genome shotgun (WGS) entry which is preliminary data.</text>
</comment>
<dbReference type="GO" id="GO:0003682">
    <property type="term" value="F:chromatin binding"/>
    <property type="evidence" value="ECO:0007669"/>
    <property type="project" value="TreeGrafter"/>
</dbReference>
<reference evidence="4" key="1">
    <citation type="submission" date="2023-08" db="EMBL/GenBank/DDBJ databases">
        <title>Chromosome-level Genome Assembly of mud carp (Cirrhinus molitorella).</title>
        <authorList>
            <person name="Liu H."/>
        </authorList>
    </citation>
    <scope>NUCLEOTIDE SEQUENCE</scope>
    <source>
        <strain evidence="4">Prfri</strain>
        <tissue evidence="4">Muscle</tissue>
    </source>
</reference>
<dbReference type="FunFam" id="1.10.10.60:FF:000480">
    <property type="entry name" value="Si:ch73-376l24.4"/>
    <property type="match status" value="1"/>
</dbReference>
<feature type="compositionally biased region" description="Basic and acidic residues" evidence="1">
    <location>
        <begin position="548"/>
        <end position="557"/>
    </location>
</feature>
<feature type="compositionally biased region" description="Basic residues" evidence="1">
    <location>
        <begin position="107"/>
        <end position="116"/>
    </location>
</feature>
<protein>
    <recommendedName>
        <fullName evidence="6">Transcription termination factor 1</fullName>
    </recommendedName>
</protein>
<evidence type="ECO:0000259" key="3">
    <source>
        <dbReference type="PROSITE" id="PS51294"/>
    </source>
</evidence>
<evidence type="ECO:0000259" key="2">
    <source>
        <dbReference type="PROSITE" id="PS50090"/>
    </source>
</evidence>
<evidence type="ECO:0000313" key="4">
    <source>
        <dbReference type="EMBL" id="KAK2911617.1"/>
    </source>
</evidence>
<evidence type="ECO:0000313" key="5">
    <source>
        <dbReference type="Proteomes" id="UP001187343"/>
    </source>
</evidence>
<dbReference type="PROSITE" id="PS51294">
    <property type="entry name" value="HTH_MYB"/>
    <property type="match status" value="1"/>
</dbReference>
<dbReference type="GO" id="GO:0006363">
    <property type="term" value="P:termination of RNA polymerase I transcription"/>
    <property type="evidence" value="ECO:0007669"/>
    <property type="project" value="TreeGrafter"/>
</dbReference>
<feature type="compositionally biased region" description="Acidic residues" evidence="1">
    <location>
        <begin position="536"/>
        <end position="547"/>
    </location>
</feature>
<gene>
    <name evidence="4" type="ORF">Q8A67_003750</name>
</gene>
<feature type="region of interest" description="Disordered" evidence="1">
    <location>
        <begin position="534"/>
        <end position="557"/>
    </location>
</feature>
<sequence>MQSDSRKNVMDCVSGEKMKKKRKKSKTPDQHEFTESPKVQTEKVPKKKKKKKKNKELEDVSLQTPTDKKKKRKLNEGEEVVKSLHKVKDKKAHSAESQELQGSRAQKPAKNKKKRANVTQAECEDMPEGEQPVMTAEHEVQDVHVQESDLPAILSDTRKRKRKRTESVEPEVDPKLLNELKEFCPKIGSRSSHEINKMIMYDLSRFKEFKKQGITLRHGRFSDAENARLRQNVKDFIALTGVSDATKLFQPKRFPEEMQELMKLKKVYKFFERIAEGIPRPCHDVFSRGRKIFDGGNYKGRFTEEEVKVLLKYHSLYGSNWQKISELTGRSAYSLEKRFNQLNTARKIGPWSAKEEQRLLRAVRDHVVTVLKSKSPNKTTPKRVSREILYQKLPWLNISFKVKTRCWSKCREKWMSILAVRMSSGTCKGRKTQEAKIKLIKAMYQLQVEDVADVDWDDLTTVFGDVPPAYVQAKWHQLKVCYVPDWKAKCFGDIVDFLYERVLPGMMKDCEDLDDEDDLKVDQKQSFLLSDIFGDINEDQCSDSDDESGQKEDDNSS</sequence>
<feature type="compositionally biased region" description="Basic residues" evidence="1">
    <location>
        <begin position="45"/>
        <end position="54"/>
    </location>
</feature>
<dbReference type="Pfam" id="PF13921">
    <property type="entry name" value="Myb_DNA-bind_6"/>
    <property type="match status" value="1"/>
</dbReference>
<evidence type="ECO:0008006" key="6">
    <source>
        <dbReference type="Google" id="ProtNLM"/>
    </source>
</evidence>
<dbReference type="Proteomes" id="UP001187343">
    <property type="component" value="Unassembled WGS sequence"/>
</dbReference>
<feature type="compositionally biased region" description="Polar residues" evidence="1">
    <location>
        <begin position="95"/>
        <end position="104"/>
    </location>
</feature>
<organism evidence="4 5">
    <name type="scientific">Cirrhinus molitorella</name>
    <name type="common">mud carp</name>
    <dbReference type="NCBI Taxonomy" id="172907"/>
    <lineage>
        <taxon>Eukaryota</taxon>
        <taxon>Metazoa</taxon>
        <taxon>Chordata</taxon>
        <taxon>Craniata</taxon>
        <taxon>Vertebrata</taxon>
        <taxon>Euteleostomi</taxon>
        <taxon>Actinopterygii</taxon>
        <taxon>Neopterygii</taxon>
        <taxon>Teleostei</taxon>
        <taxon>Ostariophysi</taxon>
        <taxon>Cypriniformes</taxon>
        <taxon>Cyprinidae</taxon>
        <taxon>Labeoninae</taxon>
        <taxon>Labeonini</taxon>
        <taxon>Cirrhinus</taxon>
    </lineage>
</organism>
<evidence type="ECO:0000256" key="1">
    <source>
        <dbReference type="SAM" id="MobiDB-lite"/>
    </source>
</evidence>
<feature type="domain" description="Myb-like" evidence="2">
    <location>
        <begin position="343"/>
        <end position="418"/>
    </location>
</feature>
<proteinExistence type="predicted"/>
<keyword evidence="5" id="KW-1185">Reference proteome</keyword>
<dbReference type="AlphaFoldDB" id="A0AA88QA56"/>
<feature type="domain" description="HTH myb-type" evidence="3">
    <location>
        <begin position="299"/>
        <end position="347"/>
    </location>
</feature>
<feature type="compositionally biased region" description="Basic and acidic residues" evidence="1">
    <location>
        <begin position="26"/>
        <end position="44"/>
    </location>
</feature>
<dbReference type="SUPFAM" id="SSF46689">
    <property type="entry name" value="Homeodomain-like"/>
    <property type="match status" value="1"/>
</dbReference>
<dbReference type="Gene3D" id="1.10.10.60">
    <property type="entry name" value="Homeodomain-like"/>
    <property type="match status" value="2"/>
</dbReference>
<accession>A0AA88QA56</accession>
<dbReference type="PROSITE" id="PS50090">
    <property type="entry name" value="MYB_LIKE"/>
    <property type="match status" value="1"/>
</dbReference>
<dbReference type="PANTHER" id="PTHR46760">
    <property type="entry name" value="TRANSCRIPTION TERMINATION FACTOR 1"/>
    <property type="match status" value="1"/>
</dbReference>
<feature type="compositionally biased region" description="Basic and acidic residues" evidence="1">
    <location>
        <begin position="1"/>
        <end position="17"/>
    </location>
</feature>
<feature type="region of interest" description="Disordered" evidence="1">
    <location>
        <begin position="1"/>
        <end position="127"/>
    </location>
</feature>
<dbReference type="GO" id="GO:0005730">
    <property type="term" value="C:nucleolus"/>
    <property type="evidence" value="ECO:0007669"/>
    <property type="project" value="TreeGrafter"/>
</dbReference>
<dbReference type="InterPro" id="IPR001005">
    <property type="entry name" value="SANT/Myb"/>
</dbReference>
<dbReference type="EMBL" id="JAUYZG010000003">
    <property type="protein sequence ID" value="KAK2911617.1"/>
    <property type="molecule type" value="Genomic_DNA"/>
</dbReference>
<dbReference type="InterPro" id="IPR009057">
    <property type="entry name" value="Homeodomain-like_sf"/>
</dbReference>
<dbReference type="PANTHER" id="PTHR46760:SF1">
    <property type="entry name" value="TRANSCRIPTION TERMINATION FACTOR 1"/>
    <property type="match status" value="1"/>
</dbReference>
<dbReference type="CDD" id="cd00167">
    <property type="entry name" value="SANT"/>
    <property type="match status" value="1"/>
</dbReference>
<dbReference type="InterPro" id="IPR017930">
    <property type="entry name" value="Myb_dom"/>
</dbReference>
<dbReference type="InterPro" id="IPR053078">
    <property type="entry name" value="TTF1-like"/>
</dbReference>